<name>A0A0E9M137_9BACT</name>
<dbReference type="Proteomes" id="UP000032900">
    <property type="component" value="Unassembled WGS sequence"/>
</dbReference>
<evidence type="ECO:0008006" key="4">
    <source>
        <dbReference type="Google" id="ProtNLM"/>
    </source>
</evidence>
<protein>
    <recommendedName>
        <fullName evidence="4">Periplasmic copper-binding protein NosD beta helix domain-containing protein</fullName>
    </recommendedName>
</protein>
<sequence>MFCLFCLLGTLVISTSLQAQKVVALHSGADILLFDGADGFQQAYAAAANGDVIYLPGATYAPPALIEKQITVFGTGHYSTADSPTGRTVINGHLNLSAGADHVHLEGLHVLGGLSVGNDISVNYLTIKRCRLSGAITFSGTSDSNFSNHITISESVIGGRIFLRNARTVGVYNSVLENSVDYSQGNTFQNNLFFHTSYVIGYSHNNDFVANVFRVGTNAFLTNSSTGNYFNYNVIAALSPSYGDGAQVIGNYPGVAFSGAFVSQVASGFSYDDDYHLASPESYVDGDGVQVGLYGGMFPYKDAAVPVLPQIISKQIAPKSGAGGTLQIDIQVEAQQE</sequence>
<feature type="signal peptide" evidence="1">
    <location>
        <begin position="1"/>
        <end position="19"/>
    </location>
</feature>
<reference evidence="2 3" key="1">
    <citation type="journal article" date="2015" name="Microbes Environ.">
        <title>Distribution and evolution of nitrogen fixation genes in the phylum bacteroidetes.</title>
        <authorList>
            <person name="Inoue J."/>
            <person name="Oshima K."/>
            <person name="Suda W."/>
            <person name="Sakamoto M."/>
            <person name="Iino T."/>
            <person name="Noda S."/>
            <person name="Hongoh Y."/>
            <person name="Hattori M."/>
            <person name="Ohkuma M."/>
        </authorList>
    </citation>
    <scope>NUCLEOTIDE SEQUENCE [LARGE SCALE GENOMIC DNA]</scope>
    <source>
        <strain evidence="2">JCM 15548</strain>
    </source>
</reference>
<gene>
    <name evidence="2" type="ORF">JCM15548_13884</name>
</gene>
<keyword evidence="1" id="KW-0732">Signal</keyword>
<keyword evidence="3" id="KW-1185">Reference proteome</keyword>
<organism evidence="2 3">
    <name type="scientific">Geofilum rubicundum JCM 15548</name>
    <dbReference type="NCBI Taxonomy" id="1236989"/>
    <lineage>
        <taxon>Bacteria</taxon>
        <taxon>Pseudomonadati</taxon>
        <taxon>Bacteroidota</taxon>
        <taxon>Bacteroidia</taxon>
        <taxon>Marinilabiliales</taxon>
        <taxon>Marinilabiliaceae</taxon>
        <taxon>Geofilum</taxon>
    </lineage>
</organism>
<evidence type="ECO:0000313" key="2">
    <source>
        <dbReference type="EMBL" id="GAO31517.1"/>
    </source>
</evidence>
<dbReference type="InterPro" id="IPR011050">
    <property type="entry name" value="Pectin_lyase_fold/virulence"/>
</dbReference>
<dbReference type="EMBL" id="BAZW01000050">
    <property type="protein sequence ID" value="GAO31517.1"/>
    <property type="molecule type" value="Genomic_DNA"/>
</dbReference>
<dbReference type="InterPro" id="IPR012334">
    <property type="entry name" value="Pectin_lyas_fold"/>
</dbReference>
<dbReference type="AlphaFoldDB" id="A0A0E9M137"/>
<evidence type="ECO:0000256" key="1">
    <source>
        <dbReference type="SAM" id="SignalP"/>
    </source>
</evidence>
<dbReference type="STRING" id="1236989.JCM15548_13884"/>
<dbReference type="SUPFAM" id="SSF51126">
    <property type="entry name" value="Pectin lyase-like"/>
    <property type="match status" value="1"/>
</dbReference>
<evidence type="ECO:0000313" key="3">
    <source>
        <dbReference type="Proteomes" id="UP000032900"/>
    </source>
</evidence>
<comment type="caution">
    <text evidence="2">The sequence shown here is derived from an EMBL/GenBank/DDBJ whole genome shotgun (WGS) entry which is preliminary data.</text>
</comment>
<feature type="chain" id="PRO_5002428705" description="Periplasmic copper-binding protein NosD beta helix domain-containing protein" evidence="1">
    <location>
        <begin position="20"/>
        <end position="337"/>
    </location>
</feature>
<dbReference type="Gene3D" id="2.160.20.10">
    <property type="entry name" value="Single-stranded right-handed beta-helix, Pectin lyase-like"/>
    <property type="match status" value="1"/>
</dbReference>
<accession>A0A0E9M137</accession>
<proteinExistence type="predicted"/>